<protein>
    <submittedName>
        <fullName evidence="8">MFS general substrate transporter</fullName>
    </submittedName>
</protein>
<keyword evidence="3" id="KW-0813">Transport</keyword>
<sequence length="534" mass="58894">MFANELSFTHRISLVFFACIAAWLTVGVTYGFQALKWVLEKEGVYESLCKDGEAKPCPAQIVRLSLMFSAAALSTAMSQLPAGTILDYIGPKYTFGLGSFVFGIGNLLLAISTPAFDGYIAGFVLMSFGGLLMYMAIIHISLTFPNRSGTIMALLSGGFDTSAVVFPIYQLVYRLSDGYVTPRVWFLGYLVVPVALLFANFALQPNESLEWFDDSPSSKANREKAKQRENLDAAGMGVDVVHVDSDDTVGPPPKEAESKVVKVARSGEDENTPLLGEVTPEAVESAAAHVDPPSKLSQRQQFIQTLSAWSQLATPEWFLNTLWMFFFMMRINFYITSVAEQLSEKHIPGGSATPEEEQAMRDTILNVFNYTLSLGATATIPVVGWLLDNFPIHVNLVGQFFVFAAPFALFGLSSNLSSQYIVALCGGFLRPFMYSATITYASQTFGFKSFGRVYGLQMFLCGFSNIIQYQINSFVLNGQHGHYFLANLFSIAVSASPFLQLLTFIQPIVLIFPLYLIRMHRREMHAKAVAMSSS</sequence>
<feature type="transmembrane region" description="Helical" evidence="7">
    <location>
        <begin position="12"/>
        <end position="32"/>
    </location>
</feature>
<reference evidence="8 9" key="1">
    <citation type="journal article" date="2015" name="Genome Biol. Evol.">
        <title>Phylogenomic analyses indicate that early fungi evolved digesting cell walls of algal ancestors of land plants.</title>
        <authorList>
            <person name="Chang Y."/>
            <person name="Wang S."/>
            <person name="Sekimoto S."/>
            <person name="Aerts A.L."/>
            <person name="Choi C."/>
            <person name="Clum A."/>
            <person name="LaButti K.M."/>
            <person name="Lindquist E.A."/>
            <person name="Yee Ngan C."/>
            <person name="Ohm R.A."/>
            <person name="Salamov A.A."/>
            <person name="Grigoriev I.V."/>
            <person name="Spatafora J.W."/>
            <person name="Berbee M.L."/>
        </authorList>
    </citation>
    <scope>NUCLEOTIDE SEQUENCE [LARGE SCALE GENOMIC DNA]</scope>
    <source>
        <strain evidence="8 9">JEL478</strain>
    </source>
</reference>
<dbReference type="AlphaFoldDB" id="A0A139APA8"/>
<dbReference type="STRING" id="1344416.A0A139APA8"/>
<proteinExistence type="inferred from homology"/>
<evidence type="ECO:0000313" key="9">
    <source>
        <dbReference type="Proteomes" id="UP000070544"/>
    </source>
</evidence>
<dbReference type="OMA" id="CNILQQV"/>
<keyword evidence="6 7" id="KW-0472">Membrane</keyword>
<comment type="similarity">
    <text evidence="2">Belongs to the SLC43A transporter (TC 2.A.1.44) family.</text>
</comment>
<dbReference type="InterPro" id="IPR052599">
    <property type="entry name" value="SLC43A_AATransporter"/>
</dbReference>
<evidence type="ECO:0000256" key="4">
    <source>
        <dbReference type="ARBA" id="ARBA00022692"/>
    </source>
</evidence>
<dbReference type="PANTHER" id="PTHR20772">
    <property type="entry name" value="PROTEIN FMP42"/>
    <property type="match status" value="1"/>
</dbReference>
<feature type="transmembrane region" description="Helical" evidence="7">
    <location>
        <begin position="184"/>
        <end position="203"/>
    </location>
</feature>
<dbReference type="Gene3D" id="1.20.1250.20">
    <property type="entry name" value="MFS general substrate transporter like domains"/>
    <property type="match status" value="1"/>
</dbReference>
<comment type="subcellular location">
    <subcellularLocation>
        <location evidence="1">Membrane</location>
        <topology evidence="1">Multi-pass membrane protein</topology>
    </subcellularLocation>
</comment>
<name>A0A139APA8_GONPJ</name>
<dbReference type="OrthoDB" id="330047at2759"/>
<feature type="transmembrane region" description="Helical" evidence="7">
    <location>
        <begin position="93"/>
        <end position="112"/>
    </location>
</feature>
<gene>
    <name evidence="8" type="ORF">M427DRAFT_143797</name>
</gene>
<dbReference type="EMBL" id="KQ965742">
    <property type="protein sequence ID" value="KXS18325.1"/>
    <property type="molecule type" value="Genomic_DNA"/>
</dbReference>
<evidence type="ECO:0000256" key="3">
    <source>
        <dbReference type="ARBA" id="ARBA00022448"/>
    </source>
</evidence>
<organism evidence="8 9">
    <name type="scientific">Gonapodya prolifera (strain JEL478)</name>
    <name type="common">Monoblepharis prolifera</name>
    <dbReference type="NCBI Taxonomy" id="1344416"/>
    <lineage>
        <taxon>Eukaryota</taxon>
        <taxon>Fungi</taxon>
        <taxon>Fungi incertae sedis</taxon>
        <taxon>Chytridiomycota</taxon>
        <taxon>Chytridiomycota incertae sedis</taxon>
        <taxon>Monoblepharidomycetes</taxon>
        <taxon>Monoblepharidales</taxon>
        <taxon>Gonapodyaceae</taxon>
        <taxon>Gonapodya</taxon>
    </lineage>
</organism>
<dbReference type="GO" id="GO:0000329">
    <property type="term" value="C:fungal-type vacuole membrane"/>
    <property type="evidence" value="ECO:0007669"/>
    <property type="project" value="TreeGrafter"/>
</dbReference>
<accession>A0A139APA8</accession>
<dbReference type="InterPro" id="IPR036259">
    <property type="entry name" value="MFS_trans_sf"/>
</dbReference>
<keyword evidence="5 7" id="KW-1133">Transmembrane helix</keyword>
<evidence type="ECO:0000256" key="2">
    <source>
        <dbReference type="ARBA" id="ARBA00006595"/>
    </source>
</evidence>
<evidence type="ECO:0000256" key="6">
    <source>
        <dbReference type="ARBA" id="ARBA00023136"/>
    </source>
</evidence>
<feature type="transmembrane region" description="Helical" evidence="7">
    <location>
        <begin position="367"/>
        <end position="387"/>
    </location>
</feature>
<dbReference type="PANTHER" id="PTHR20772:SF2">
    <property type="entry name" value="PROTEIN FMP42"/>
    <property type="match status" value="1"/>
</dbReference>
<evidence type="ECO:0000256" key="1">
    <source>
        <dbReference type="ARBA" id="ARBA00004141"/>
    </source>
</evidence>
<dbReference type="SUPFAM" id="SSF103473">
    <property type="entry name" value="MFS general substrate transporter"/>
    <property type="match status" value="1"/>
</dbReference>
<dbReference type="Pfam" id="PF07690">
    <property type="entry name" value="MFS_1"/>
    <property type="match status" value="1"/>
</dbReference>
<feature type="transmembrane region" description="Helical" evidence="7">
    <location>
        <begin position="453"/>
        <end position="471"/>
    </location>
</feature>
<evidence type="ECO:0000256" key="7">
    <source>
        <dbReference type="SAM" id="Phobius"/>
    </source>
</evidence>
<dbReference type="Proteomes" id="UP000070544">
    <property type="component" value="Unassembled WGS sequence"/>
</dbReference>
<evidence type="ECO:0000256" key="5">
    <source>
        <dbReference type="ARBA" id="ARBA00022989"/>
    </source>
</evidence>
<evidence type="ECO:0000313" key="8">
    <source>
        <dbReference type="EMBL" id="KXS18325.1"/>
    </source>
</evidence>
<feature type="transmembrane region" description="Helical" evidence="7">
    <location>
        <begin position="118"/>
        <end position="138"/>
    </location>
</feature>
<feature type="transmembrane region" description="Helical" evidence="7">
    <location>
        <begin position="491"/>
        <end position="517"/>
    </location>
</feature>
<feature type="transmembrane region" description="Helical" evidence="7">
    <location>
        <begin position="61"/>
        <end position="81"/>
    </location>
</feature>
<keyword evidence="9" id="KW-1185">Reference proteome</keyword>
<feature type="transmembrane region" description="Helical" evidence="7">
    <location>
        <begin position="150"/>
        <end position="172"/>
    </location>
</feature>
<keyword evidence="4 7" id="KW-0812">Transmembrane</keyword>
<dbReference type="InterPro" id="IPR011701">
    <property type="entry name" value="MFS"/>
</dbReference>
<dbReference type="GO" id="GO:0022857">
    <property type="term" value="F:transmembrane transporter activity"/>
    <property type="evidence" value="ECO:0007669"/>
    <property type="project" value="InterPro"/>
</dbReference>